<dbReference type="PROSITE" id="PS01279">
    <property type="entry name" value="PCMT"/>
    <property type="match status" value="1"/>
</dbReference>
<dbReference type="NCBIfam" id="TIGR00080">
    <property type="entry name" value="pimt"/>
    <property type="match status" value="1"/>
</dbReference>
<dbReference type="AlphaFoldDB" id="A0A0D1K0B8"/>
<dbReference type="PATRIC" id="fig|1549858.7.peg.1729"/>
<evidence type="ECO:0000256" key="7">
    <source>
        <dbReference type="HAMAP-Rule" id="MF_00090"/>
    </source>
</evidence>
<keyword evidence="5 7" id="KW-0808">Transferase</keyword>
<keyword evidence="4 7" id="KW-0489">Methyltransferase</keyword>
<comment type="catalytic activity">
    <reaction evidence="7">
        <text>[protein]-L-isoaspartate + S-adenosyl-L-methionine = [protein]-L-isoaspartate alpha-methyl ester + S-adenosyl-L-homocysteine</text>
        <dbReference type="Rhea" id="RHEA:12705"/>
        <dbReference type="Rhea" id="RHEA-COMP:12143"/>
        <dbReference type="Rhea" id="RHEA-COMP:12144"/>
        <dbReference type="ChEBI" id="CHEBI:57856"/>
        <dbReference type="ChEBI" id="CHEBI:59789"/>
        <dbReference type="ChEBI" id="CHEBI:90596"/>
        <dbReference type="ChEBI" id="CHEBI:90598"/>
        <dbReference type="EC" id="2.1.1.77"/>
    </reaction>
</comment>
<dbReference type="HAMAP" id="MF_00090">
    <property type="entry name" value="PIMT"/>
    <property type="match status" value="1"/>
</dbReference>
<dbReference type="PANTHER" id="PTHR11579:SF0">
    <property type="entry name" value="PROTEIN-L-ISOASPARTATE(D-ASPARTATE) O-METHYLTRANSFERASE"/>
    <property type="match status" value="1"/>
</dbReference>
<evidence type="ECO:0000256" key="6">
    <source>
        <dbReference type="ARBA" id="ARBA00022691"/>
    </source>
</evidence>
<evidence type="ECO:0000256" key="2">
    <source>
        <dbReference type="ARBA" id="ARBA00005369"/>
    </source>
</evidence>
<dbReference type="EMBL" id="JXTP01000057">
    <property type="protein sequence ID" value="KIU26933.1"/>
    <property type="molecule type" value="Genomic_DNA"/>
</dbReference>
<dbReference type="InterPro" id="IPR029063">
    <property type="entry name" value="SAM-dependent_MTases_sf"/>
</dbReference>
<dbReference type="GO" id="GO:0030091">
    <property type="term" value="P:protein repair"/>
    <property type="evidence" value="ECO:0007669"/>
    <property type="project" value="UniProtKB-UniRule"/>
</dbReference>
<dbReference type="PANTHER" id="PTHR11579">
    <property type="entry name" value="PROTEIN-L-ISOASPARTATE O-METHYLTRANSFERASE"/>
    <property type="match status" value="1"/>
</dbReference>
<evidence type="ECO:0000256" key="4">
    <source>
        <dbReference type="ARBA" id="ARBA00022603"/>
    </source>
</evidence>
<feature type="active site" evidence="7">
    <location>
        <position position="125"/>
    </location>
</feature>
<comment type="caution">
    <text evidence="8">The sequence shown here is derived from an EMBL/GenBank/DDBJ whole genome shotgun (WGS) entry which is preliminary data.</text>
</comment>
<evidence type="ECO:0000256" key="3">
    <source>
        <dbReference type="ARBA" id="ARBA00022490"/>
    </source>
</evidence>
<comment type="subcellular location">
    <subcellularLocation>
        <location evidence="1 7">Cytoplasm</location>
    </subcellularLocation>
</comment>
<comment type="function">
    <text evidence="7">Catalyzes the methyl esterification of L-isoaspartyl residues in peptides and proteins that result from spontaneous decomposition of normal L-aspartyl and L-asparaginyl residues. It plays a role in the repair and/or degradation of damaged proteins.</text>
</comment>
<dbReference type="GO" id="GO:0004719">
    <property type="term" value="F:protein-L-isoaspartate (D-aspartate) O-methyltransferase activity"/>
    <property type="evidence" value="ECO:0007669"/>
    <property type="project" value="UniProtKB-UniRule"/>
</dbReference>
<reference evidence="8 9" key="1">
    <citation type="submission" date="2015-01" db="EMBL/GenBank/DDBJ databases">
        <title>Genome of Sphingomonas taxi strain 30a.</title>
        <authorList>
            <person name="Eevers N."/>
            <person name="Van Hamme J."/>
            <person name="Bottos E."/>
            <person name="Weyens N."/>
            <person name="Vangronsveld J."/>
        </authorList>
    </citation>
    <scope>NUCLEOTIDE SEQUENCE [LARGE SCALE GENOMIC DNA]</scope>
    <source>
        <strain evidence="8 9">30a</strain>
    </source>
</reference>
<sequence>MNESFVAAARDTVKAAAMRRRSSLALVLSALTLAGCAQRPVAGVDMLTMLAKARAHQTPAQQRAAMVADIRADIRSNDPAADTPALARALAAIGTIPREDFVDARGRAAAYVDLPQDIGHGQTISDPYVVAVMTAALDLPADRSAHVLDIGTGSGYQAAVLATVAARVALVEIVAPLARMAAARLRRMGYATVTVRAGDGFLGWPEQAPFDGIVVAASATAVPQPLVDQLKVGGRIVMPIGPSDTSTQLLRMTKRADGTLDRCPLGPALFVPFTGGRVPPFAARALTDRSIPLCFRAPIVGVL</sequence>
<evidence type="ECO:0000313" key="8">
    <source>
        <dbReference type="EMBL" id="KIU26933.1"/>
    </source>
</evidence>
<dbReference type="Gene3D" id="3.40.50.150">
    <property type="entry name" value="Vaccinia Virus protein VP39"/>
    <property type="match status" value="1"/>
</dbReference>
<dbReference type="CDD" id="cd02440">
    <property type="entry name" value="AdoMet_MTases"/>
    <property type="match status" value="1"/>
</dbReference>
<dbReference type="InterPro" id="IPR000682">
    <property type="entry name" value="PCMT"/>
</dbReference>
<keyword evidence="6 7" id="KW-0949">S-adenosyl-L-methionine</keyword>
<evidence type="ECO:0000256" key="1">
    <source>
        <dbReference type="ARBA" id="ARBA00004496"/>
    </source>
</evidence>
<evidence type="ECO:0000313" key="9">
    <source>
        <dbReference type="Proteomes" id="UP000033203"/>
    </source>
</evidence>
<accession>A0A0D1K0B8</accession>
<evidence type="ECO:0000256" key="5">
    <source>
        <dbReference type="ARBA" id="ARBA00022679"/>
    </source>
</evidence>
<dbReference type="Pfam" id="PF01135">
    <property type="entry name" value="PCMT"/>
    <property type="match status" value="1"/>
</dbReference>
<dbReference type="EC" id="2.1.1.77" evidence="7"/>
<dbReference type="SUPFAM" id="SSF53335">
    <property type="entry name" value="S-adenosyl-L-methionine-dependent methyltransferases"/>
    <property type="match status" value="1"/>
</dbReference>
<dbReference type="Proteomes" id="UP000033203">
    <property type="component" value="Unassembled WGS sequence"/>
</dbReference>
<name>A0A0D1K0B8_9SPHN</name>
<protein>
    <recommendedName>
        <fullName evidence="7">Protein-L-isoaspartate O-methyltransferase</fullName>
        <ecNumber evidence="7">2.1.1.77</ecNumber>
    </recommendedName>
    <alternativeName>
        <fullName evidence="7">L-isoaspartyl protein carboxyl methyltransferase</fullName>
    </alternativeName>
    <alternativeName>
        <fullName evidence="7">Protein L-isoaspartyl methyltransferase</fullName>
    </alternativeName>
    <alternativeName>
        <fullName evidence="7">Protein-beta-aspartate methyltransferase</fullName>
        <shortName evidence="7">PIMT</shortName>
    </alternativeName>
</protein>
<keyword evidence="3 7" id="KW-0963">Cytoplasm</keyword>
<dbReference type="NCBIfam" id="NF001453">
    <property type="entry name" value="PRK00312.1"/>
    <property type="match status" value="1"/>
</dbReference>
<organism evidence="8 9">
    <name type="scientific">Sphingomonas melonis</name>
    <dbReference type="NCBI Taxonomy" id="152682"/>
    <lineage>
        <taxon>Bacteria</taxon>
        <taxon>Pseudomonadati</taxon>
        <taxon>Pseudomonadota</taxon>
        <taxon>Alphaproteobacteria</taxon>
        <taxon>Sphingomonadales</taxon>
        <taxon>Sphingomonadaceae</taxon>
        <taxon>Sphingomonas</taxon>
    </lineage>
</organism>
<proteinExistence type="inferred from homology"/>
<dbReference type="GO" id="GO:0005737">
    <property type="term" value="C:cytoplasm"/>
    <property type="evidence" value="ECO:0007669"/>
    <property type="project" value="UniProtKB-SubCell"/>
</dbReference>
<gene>
    <name evidence="7" type="primary">pcm</name>
    <name evidence="8" type="ORF">SR41_12045</name>
</gene>
<comment type="similarity">
    <text evidence="2 7">Belongs to the methyltransferase superfamily. L-isoaspartyl/D-aspartyl protein methyltransferase family.</text>
</comment>
<dbReference type="GO" id="GO:0032259">
    <property type="term" value="P:methylation"/>
    <property type="evidence" value="ECO:0007669"/>
    <property type="project" value="UniProtKB-KW"/>
</dbReference>